<dbReference type="GO" id="GO:0016491">
    <property type="term" value="F:oxidoreductase activity"/>
    <property type="evidence" value="ECO:0007669"/>
    <property type="project" value="InterPro"/>
</dbReference>
<dbReference type="CDD" id="cd00657">
    <property type="entry name" value="Ferritin_like"/>
    <property type="match status" value="1"/>
</dbReference>
<organism evidence="1 2">
    <name type="scientific">Zoogloea dura</name>
    <dbReference type="NCBI Taxonomy" id="2728840"/>
    <lineage>
        <taxon>Bacteria</taxon>
        <taxon>Pseudomonadati</taxon>
        <taxon>Pseudomonadota</taxon>
        <taxon>Betaproteobacteria</taxon>
        <taxon>Rhodocyclales</taxon>
        <taxon>Zoogloeaceae</taxon>
        <taxon>Zoogloea</taxon>
    </lineage>
</organism>
<comment type="caution">
    <text evidence="1">The sequence shown here is derived from an EMBL/GenBank/DDBJ whole genome shotgun (WGS) entry which is preliminary data.</text>
</comment>
<dbReference type="Proteomes" id="UP000580043">
    <property type="component" value="Unassembled WGS sequence"/>
</dbReference>
<reference evidence="1 2" key="1">
    <citation type="submission" date="2020-04" db="EMBL/GenBank/DDBJ databases">
        <title>Zoogloea sp. G-4-1-14 isolated from soil.</title>
        <authorList>
            <person name="Dahal R.H."/>
        </authorList>
    </citation>
    <scope>NUCLEOTIDE SEQUENCE [LARGE SCALE GENOMIC DNA]</scope>
    <source>
        <strain evidence="1 2">G-4-1-14</strain>
    </source>
</reference>
<keyword evidence="2" id="KW-1185">Reference proteome</keyword>
<gene>
    <name evidence="1" type="ORF">HHL15_21695</name>
</gene>
<name>A0A848GA51_9RHOO</name>
<dbReference type="Gene3D" id="1.10.620.20">
    <property type="entry name" value="Ribonucleotide Reductase, subunit A"/>
    <property type="match status" value="1"/>
</dbReference>
<dbReference type="AlphaFoldDB" id="A0A848GA51"/>
<sequence length="412" mass="44086">MTRPSTMPKGRSLLPTIDIESVGFDAGAHLLVKLALGRVAVGEVLRVRSQGEGWEGPLAAWCRSQGHAVDFDAAAGHIEARVTRGAVQAGRWRAAAVTGAIDPRADNAVLPQAEARWGLAARGATVEAGSPAFAFRLSRKDEVWADSAATLYAEAAAAQWNADTAIDWNTAFALPDEVEDAVVQVMTYMVENENAALVVPARFLGQLHPHFREVQALLAIQVADEARHIDVFTRRIALKGRQPGLSTAGGQTSLKTLVDEPDFSVAQFLLAVLGEGTFVSLLNFLNQHAPDPVTRQIARLAARDEARHVAFGMAHLGQSIAREPALLSRLGNAVEARYEHLAGTSGLNEEVFDALILLAAGGTRPADIAAGYGRVQGLLQDMARGREARLAKLGFKGEAAHRLASLHTRNFM</sequence>
<proteinExistence type="predicted"/>
<evidence type="ECO:0000313" key="2">
    <source>
        <dbReference type="Proteomes" id="UP000580043"/>
    </source>
</evidence>
<dbReference type="InterPro" id="IPR012348">
    <property type="entry name" value="RNR-like"/>
</dbReference>
<protein>
    <submittedName>
        <fullName evidence="1">Ferritin-like domain-containing protein</fullName>
    </submittedName>
</protein>
<dbReference type="InterPro" id="IPR009078">
    <property type="entry name" value="Ferritin-like_SF"/>
</dbReference>
<evidence type="ECO:0000313" key="1">
    <source>
        <dbReference type="EMBL" id="NML28379.1"/>
    </source>
</evidence>
<dbReference type="SUPFAM" id="SSF47240">
    <property type="entry name" value="Ferritin-like"/>
    <property type="match status" value="1"/>
</dbReference>
<dbReference type="EMBL" id="JABBGA010000026">
    <property type="protein sequence ID" value="NML28379.1"/>
    <property type="molecule type" value="Genomic_DNA"/>
</dbReference>
<accession>A0A848GA51</accession>